<dbReference type="Gene3D" id="3.40.50.720">
    <property type="entry name" value="NAD(P)-binding Rossmann-like Domain"/>
    <property type="match status" value="1"/>
</dbReference>
<reference evidence="4" key="1">
    <citation type="submission" date="2021-11" db="EMBL/GenBank/DDBJ databases">
        <title>Description of a new species Pelosinus isolated from the bottom sediments of Lake Baikal.</title>
        <authorList>
            <person name="Zakharyuk A."/>
        </authorList>
    </citation>
    <scope>NUCLEOTIDE SEQUENCE</scope>
    <source>
        <strain evidence="4">Bkl1</strain>
    </source>
</reference>
<comment type="caution">
    <text evidence="4">The sequence shown here is derived from an EMBL/GenBank/DDBJ whole genome shotgun (WGS) entry which is preliminary data.</text>
</comment>
<dbReference type="RefSeq" id="WP_229536754.1">
    <property type="nucleotide sequence ID" value="NZ_JAJHJB010000041.1"/>
</dbReference>
<evidence type="ECO:0000313" key="4">
    <source>
        <dbReference type="EMBL" id="MCC5467811.1"/>
    </source>
</evidence>
<dbReference type="PANTHER" id="PTHR42901:SF1">
    <property type="entry name" value="ALCOHOL DEHYDROGENASE"/>
    <property type="match status" value="1"/>
</dbReference>
<proteinExistence type="inferred from homology"/>
<dbReference type="InterPro" id="IPR020904">
    <property type="entry name" value="Sc_DH/Rdtase_CS"/>
</dbReference>
<dbReference type="InterPro" id="IPR002347">
    <property type="entry name" value="SDR_fam"/>
</dbReference>
<name>A0ABS8HXC1_9FIRM</name>
<keyword evidence="2" id="KW-0560">Oxidoreductase</keyword>
<dbReference type="InterPro" id="IPR036291">
    <property type="entry name" value="NAD(P)-bd_dom_sf"/>
</dbReference>
<dbReference type="PROSITE" id="PS00061">
    <property type="entry name" value="ADH_SHORT"/>
    <property type="match status" value="1"/>
</dbReference>
<comment type="similarity">
    <text evidence="1 3">Belongs to the short-chain dehydrogenases/reductases (SDR) family.</text>
</comment>
<evidence type="ECO:0000256" key="1">
    <source>
        <dbReference type="ARBA" id="ARBA00006484"/>
    </source>
</evidence>
<keyword evidence="5" id="KW-1185">Reference proteome</keyword>
<dbReference type="Pfam" id="PF00106">
    <property type="entry name" value="adh_short"/>
    <property type="match status" value="1"/>
</dbReference>
<dbReference type="PRINTS" id="PR00081">
    <property type="entry name" value="GDHRDH"/>
</dbReference>
<protein>
    <submittedName>
        <fullName evidence="4">SDR family NAD(P)-dependent oxidoreductase</fullName>
    </submittedName>
</protein>
<dbReference type="SUPFAM" id="SSF51735">
    <property type="entry name" value="NAD(P)-binding Rossmann-fold domains"/>
    <property type="match status" value="1"/>
</dbReference>
<dbReference type="PANTHER" id="PTHR42901">
    <property type="entry name" value="ALCOHOL DEHYDROGENASE"/>
    <property type="match status" value="1"/>
</dbReference>
<accession>A0ABS8HXC1</accession>
<dbReference type="Proteomes" id="UP001165492">
    <property type="component" value="Unassembled WGS sequence"/>
</dbReference>
<evidence type="ECO:0000256" key="2">
    <source>
        <dbReference type="ARBA" id="ARBA00023002"/>
    </source>
</evidence>
<sequence length="259" mass="28023">MKTLKNKIVFISGASGGIGKACADLFAKAGAKLIISARTVEKVQEVANEIKEKYQTEVLALQLDVQDKKAVNELIDTLPLDWQKIDILVNNAGLARGLDKLHEGDPADWEAMIDTNVKGLLYLTRKIVPEMLKHNLNGHVINIGSTAGIIAYSGGTVYCATKAAVKFISDGLRMDVVDTPIRVTNIQPGMVETNFSVIRFHGNQQQADNVYNGIEPLVAEDIADIVVYAASAPAHVQICEVTVTPTHQATGGIVHKEKK</sequence>
<gene>
    <name evidence="4" type="ORF">LMF89_20975</name>
</gene>
<dbReference type="PRINTS" id="PR00080">
    <property type="entry name" value="SDRFAMILY"/>
</dbReference>
<evidence type="ECO:0000313" key="5">
    <source>
        <dbReference type="Proteomes" id="UP001165492"/>
    </source>
</evidence>
<organism evidence="4 5">
    <name type="scientific">Pelosinus baikalensis</name>
    <dbReference type="NCBI Taxonomy" id="2892015"/>
    <lineage>
        <taxon>Bacteria</taxon>
        <taxon>Bacillati</taxon>
        <taxon>Bacillota</taxon>
        <taxon>Negativicutes</taxon>
        <taxon>Selenomonadales</taxon>
        <taxon>Sporomusaceae</taxon>
        <taxon>Pelosinus</taxon>
    </lineage>
</organism>
<dbReference type="EMBL" id="JAJHJB010000041">
    <property type="protein sequence ID" value="MCC5467811.1"/>
    <property type="molecule type" value="Genomic_DNA"/>
</dbReference>
<evidence type="ECO:0000256" key="3">
    <source>
        <dbReference type="RuleBase" id="RU000363"/>
    </source>
</evidence>